<dbReference type="Gramene" id="TraesCS1D02G065500.2">
    <property type="protein sequence ID" value="TraesCS1D02G065500.2"/>
    <property type="gene ID" value="TraesCS1D02G065500"/>
</dbReference>
<dbReference type="EnsemblPlants" id="TraesCS1D02G065500.2">
    <property type="protein sequence ID" value="TraesCS1D02G065500.2"/>
    <property type="gene ID" value="TraesCS1D02G065500"/>
</dbReference>
<name>A0A3B5ZPJ9_WHEAT</name>
<accession>A0A3B5ZPJ9</accession>
<dbReference type="Proteomes" id="UP000019116">
    <property type="component" value="Chromosome 1D"/>
</dbReference>
<keyword evidence="3" id="KW-1185">Reference proteome</keyword>
<dbReference type="Gramene" id="TraesPARA_EIv1.0_0240630.1">
    <property type="protein sequence ID" value="TraesPARA_EIv1.0_0240630.1.CDS"/>
    <property type="gene ID" value="TraesPARA_EIv1.0_0240630"/>
</dbReference>
<proteinExistence type="predicted"/>
<evidence type="ECO:0000313" key="3">
    <source>
        <dbReference type="Proteomes" id="UP000019116"/>
    </source>
</evidence>
<dbReference type="OrthoDB" id="10612173at2759"/>
<sequence>MRSPYVQFWESIPAAERTGKRPFHLRQGCPDADHQRGVASSMPPGQLCNYTVKEEIGRGFDNGHNTATGEEIKIWKIVTEEEAEAGRSIEQESRTQQTMQRNKSNKYGVIDRINVWW</sequence>
<protein>
    <submittedName>
        <fullName evidence="2">Uncharacterized protein</fullName>
    </submittedName>
</protein>
<reference evidence="2" key="1">
    <citation type="submission" date="2018-08" db="EMBL/GenBank/DDBJ databases">
        <authorList>
            <person name="Rossello M."/>
        </authorList>
    </citation>
    <scope>NUCLEOTIDE SEQUENCE [LARGE SCALE GENOMIC DNA]</scope>
    <source>
        <strain evidence="2">cv. Chinese Spring</strain>
    </source>
</reference>
<feature type="region of interest" description="Disordered" evidence="1">
    <location>
        <begin position="19"/>
        <end position="44"/>
    </location>
</feature>
<reference evidence="2" key="2">
    <citation type="submission" date="2018-10" db="UniProtKB">
        <authorList>
            <consortium name="EnsemblPlants"/>
        </authorList>
    </citation>
    <scope>IDENTIFICATION</scope>
</reference>
<dbReference type="Gramene" id="TraesCS1D03G0146900.2">
    <property type="protein sequence ID" value="TraesCS1D03G0146900.2.CDS"/>
    <property type="gene ID" value="TraesCS1D03G0146900"/>
</dbReference>
<evidence type="ECO:0000256" key="1">
    <source>
        <dbReference type="SAM" id="MobiDB-lite"/>
    </source>
</evidence>
<dbReference type="AlphaFoldDB" id="A0A3B5ZPJ9"/>
<dbReference type="Gramene" id="TraesRN1D0100152500.2">
    <property type="protein sequence ID" value="TraesRN1D0100152500.2"/>
    <property type="gene ID" value="TraesRN1D0100152500"/>
</dbReference>
<organism evidence="2">
    <name type="scientific">Triticum aestivum</name>
    <name type="common">Wheat</name>
    <dbReference type="NCBI Taxonomy" id="4565"/>
    <lineage>
        <taxon>Eukaryota</taxon>
        <taxon>Viridiplantae</taxon>
        <taxon>Streptophyta</taxon>
        <taxon>Embryophyta</taxon>
        <taxon>Tracheophyta</taxon>
        <taxon>Spermatophyta</taxon>
        <taxon>Magnoliopsida</taxon>
        <taxon>Liliopsida</taxon>
        <taxon>Poales</taxon>
        <taxon>Poaceae</taxon>
        <taxon>BOP clade</taxon>
        <taxon>Pooideae</taxon>
        <taxon>Triticodae</taxon>
        <taxon>Triticeae</taxon>
        <taxon>Triticinae</taxon>
        <taxon>Triticum</taxon>
    </lineage>
</organism>
<evidence type="ECO:0000313" key="2">
    <source>
        <dbReference type="EnsemblPlants" id="TraesCS1D02G065500.2"/>
    </source>
</evidence>